<proteinExistence type="predicted"/>
<protein>
    <submittedName>
        <fullName evidence="1">Uncharacterized protein</fullName>
    </submittedName>
</protein>
<sequence length="78" mass="8847">MPVLRPIIKNAEAAICKNCAYFREPKSPQSILMGKCTKFGEKNIITGSIKFLFAQEIRADEDLCGKRGIYYNEKMSNN</sequence>
<reference evidence="1" key="1">
    <citation type="journal article" date="2020" name="Nature">
        <title>Giant virus diversity and host interactions through global metagenomics.</title>
        <authorList>
            <person name="Schulz F."/>
            <person name="Roux S."/>
            <person name="Paez-Espino D."/>
            <person name="Jungbluth S."/>
            <person name="Walsh D.A."/>
            <person name="Denef V.J."/>
            <person name="McMahon K.D."/>
            <person name="Konstantinidis K.T."/>
            <person name="Eloe-Fadrosh E.A."/>
            <person name="Kyrpides N.C."/>
            <person name="Woyke T."/>
        </authorList>
    </citation>
    <scope>NUCLEOTIDE SEQUENCE</scope>
    <source>
        <strain evidence="1">GVMAG-M-3300009187-29</strain>
    </source>
</reference>
<accession>A0A6C0B2Z8</accession>
<dbReference type="EMBL" id="MN739055">
    <property type="protein sequence ID" value="QHS86432.1"/>
    <property type="molecule type" value="Genomic_DNA"/>
</dbReference>
<name>A0A6C0B2Z8_9ZZZZ</name>
<organism evidence="1">
    <name type="scientific">viral metagenome</name>
    <dbReference type="NCBI Taxonomy" id="1070528"/>
    <lineage>
        <taxon>unclassified sequences</taxon>
        <taxon>metagenomes</taxon>
        <taxon>organismal metagenomes</taxon>
    </lineage>
</organism>
<evidence type="ECO:0000313" key="1">
    <source>
        <dbReference type="EMBL" id="QHS86432.1"/>
    </source>
</evidence>
<dbReference type="AlphaFoldDB" id="A0A6C0B2Z8"/>